<dbReference type="InterPro" id="IPR011542">
    <property type="entry name" value="SUF_FeS_clus_asmbl_SufD"/>
</dbReference>
<evidence type="ECO:0000259" key="2">
    <source>
        <dbReference type="Pfam" id="PF01458"/>
    </source>
</evidence>
<dbReference type="InterPro" id="IPR000825">
    <property type="entry name" value="SUF_FeS_clus_asmbl_SufBD_core"/>
</dbReference>
<dbReference type="SUPFAM" id="SSF101960">
    <property type="entry name" value="Stabilizer of iron transporter SufD"/>
    <property type="match status" value="1"/>
</dbReference>
<protein>
    <submittedName>
        <fullName evidence="3">Fe-S cluster assembly protein SufD</fullName>
    </submittedName>
</protein>
<dbReference type="EMBL" id="SDMR01000005">
    <property type="protein sequence ID" value="TBT95285.1"/>
    <property type="molecule type" value="Genomic_DNA"/>
</dbReference>
<dbReference type="NCBIfam" id="TIGR01981">
    <property type="entry name" value="sufD"/>
    <property type="match status" value="1"/>
</dbReference>
<name>A0A4Q9KM27_PROTD</name>
<proteinExistence type="inferred from homology"/>
<sequence length="381" mass="41187">MTTTLDAAPAVSSHLHPRASWDVADHPTPTGREEVWRFTPIDRIEPLFLDALSGDNLAWETSLPDGVRIEPISRDEARERSVEPPADRIAAVAAHNAGYAALLTIPEGLELDAPIVIAGTGRDDHVKEHLVIEVGRRARATIVLRYRGHAQFMAKTDVRVGEGAALNMVLVADWDDTALHGGQASYLVGRDAQVRTVAVSLGGKVVRLVDTARFDGPGGSIEQYGLYFADAGQHLEHRLFVDHNEPHTSSNVDYRGALQGEGAHSVWVGNVLIRANATGVTTYEQNRNLVLTDGCIADSIPNLEIETGEIAGAGHSSTTGRFDDEQLFYLMSRGIPAAEARRLVVEGFFADIIRRIGVGELEEKLMDAIRDELAVTVGGAS</sequence>
<organism evidence="3 4">
    <name type="scientific">Propioniciclava tarda</name>
    <dbReference type="NCBI Taxonomy" id="433330"/>
    <lineage>
        <taxon>Bacteria</taxon>
        <taxon>Bacillati</taxon>
        <taxon>Actinomycetota</taxon>
        <taxon>Actinomycetes</taxon>
        <taxon>Propionibacteriales</taxon>
        <taxon>Propionibacteriaceae</taxon>
        <taxon>Propioniciclava</taxon>
    </lineage>
</organism>
<dbReference type="AlphaFoldDB" id="A0A4Q9KM27"/>
<keyword evidence="4" id="KW-1185">Reference proteome</keyword>
<comment type="similarity">
    <text evidence="1">Belongs to the iron-sulfur cluster assembly SufBD family.</text>
</comment>
<reference evidence="3 4" key="1">
    <citation type="submission" date="2019-01" db="EMBL/GenBank/DDBJ databases">
        <title>Lactibacter flavus gen. nov., sp. nov., a novel bacterium of the family Propionibacteriaceae isolated from raw milk and dairy products.</title>
        <authorList>
            <person name="Huptas C."/>
            <person name="Wenning M."/>
            <person name="Breitenwieser F."/>
            <person name="Doll E."/>
            <person name="Von Neubeck M."/>
            <person name="Busse H.-J."/>
            <person name="Scherer S."/>
        </authorList>
    </citation>
    <scope>NUCLEOTIDE SEQUENCE [LARGE SCALE GENOMIC DNA]</scope>
    <source>
        <strain evidence="4">DSM 22130 / JCM 15804 / WR061</strain>
    </source>
</reference>
<dbReference type="OrthoDB" id="9803529at2"/>
<accession>A0A4Q9KM27</accession>
<comment type="caution">
    <text evidence="3">The sequence shown here is derived from an EMBL/GenBank/DDBJ whole genome shotgun (WGS) entry which is preliminary data.</text>
</comment>
<evidence type="ECO:0000313" key="3">
    <source>
        <dbReference type="EMBL" id="TBT95285.1"/>
    </source>
</evidence>
<dbReference type="InterPro" id="IPR037284">
    <property type="entry name" value="SUF_FeS_clus_asmbl_SufBD_sf"/>
</dbReference>
<dbReference type="PANTHER" id="PTHR43575:SF1">
    <property type="entry name" value="PROTEIN ABCI7, CHLOROPLASTIC"/>
    <property type="match status" value="1"/>
</dbReference>
<dbReference type="PANTHER" id="PTHR43575">
    <property type="entry name" value="PROTEIN ABCI7, CHLOROPLASTIC"/>
    <property type="match status" value="1"/>
</dbReference>
<dbReference type="InterPro" id="IPR055346">
    <property type="entry name" value="Fe-S_cluster_assembly_SufBD"/>
</dbReference>
<dbReference type="RefSeq" id="WP_131171581.1">
    <property type="nucleotide sequence ID" value="NZ_FXTL01000008.1"/>
</dbReference>
<dbReference type="GO" id="GO:0016226">
    <property type="term" value="P:iron-sulfur cluster assembly"/>
    <property type="evidence" value="ECO:0007669"/>
    <property type="project" value="InterPro"/>
</dbReference>
<evidence type="ECO:0000313" key="4">
    <source>
        <dbReference type="Proteomes" id="UP000291933"/>
    </source>
</evidence>
<evidence type="ECO:0000256" key="1">
    <source>
        <dbReference type="ARBA" id="ARBA00043967"/>
    </source>
</evidence>
<dbReference type="Pfam" id="PF01458">
    <property type="entry name" value="SUFBD_core"/>
    <property type="match status" value="1"/>
</dbReference>
<gene>
    <name evidence="3" type="primary">sufD</name>
    <name evidence="3" type="ORF">ET996_05595</name>
</gene>
<feature type="domain" description="SUF system FeS cluster assembly SufBD core" evidence="2">
    <location>
        <begin position="122"/>
        <end position="348"/>
    </location>
</feature>
<dbReference type="Proteomes" id="UP000291933">
    <property type="component" value="Unassembled WGS sequence"/>
</dbReference>